<dbReference type="EMBL" id="CP069023">
    <property type="protein sequence ID" value="QRC91345.1"/>
    <property type="molecule type" value="Genomic_DNA"/>
</dbReference>
<feature type="compositionally biased region" description="Polar residues" evidence="1">
    <location>
        <begin position="121"/>
        <end position="131"/>
    </location>
</feature>
<accession>A0A7U2EQS0</accession>
<dbReference type="VEuPathDB" id="FungiDB:JI435_008470"/>
<organism evidence="2 3">
    <name type="scientific">Phaeosphaeria nodorum (strain SN15 / ATCC MYA-4574 / FGSC 10173)</name>
    <name type="common">Glume blotch fungus</name>
    <name type="synonym">Parastagonospora nodorum</name>
    <dbReference type="NCBI Taxonomy" id="321614"/>
    <lineage>
        <taxon>Eukaryota</taxon>
        <taxon>Fungi</taxon>
        <taxon>Dikarya</taxon>
        <taxon>Ascomycota</taxon>
        <taxon>Pezizomycotina</taxon>
        <taxon>Dothideomycetes</taxon>
        <taxon>Pleosporomycetidae</taxon>
        <taxon>Pleosporales</taxon>
        <taxon>Pleosporineae</taxon>
        <taxon>Phaeosphaeriaceae</taxon>
        <taxon>Parastagonospora</taxon>
    </lineage>
</organism>
<evidence type="ECO:0000256" key="1">
    <source>
        <dbReference type="SAM" id="MobiDB-lite"/>
    </source>
</evidence>
<gene>
    <name evidence="2" type="ORF">JI435_008470</name>
</gene>
<dbReference type="OMA" id="MHEPLMS"/>
<feature type="region of interest" description="Disordered" evidence="1">
    <location>
        <begin position="161"/>
        <end position="214"/>
    </location>
</feature>
<sequence>MDFANLLSNAKLGDDNKNTPAALPVLPEKPASIKKIKTSQATTPNATTTSKVASVFKTDMPLPTGSFKSVTGATIQAYDKPSEAVSFTAQPSTPGEVASPIREPDAPLRATSPGQPKDVTSIMSSPVSRSETPAKAAVTKSGPIAKETIITAESTTNSKQITAVEDDTTANASKSAKEVSTLSKDITPLRSATSARQGPTPGREAAAASTAKLQSSMHEPLMSLARLKSDAAATIKERLMAVGTDYDKFVAIISNTKGKKVKEAVEDALREAMRTLAAQREALEKDHNKLKSFGEGFDLAKIKRIDAQALIALSYSSDSTVNRSRFDTVTAAVPARAVALGAAPLGNTASKGASKDKPLNIDEKIKKPSPPKKAEVQRVSQATAATPKQDVLPPPSPTDKPARKPARKSSAMVPPKRVGAKTSISRPTKRVPVSLEQATKKTVILDMEEVVDAQAIGTVAEAKRTVKTGKGGFAKARPKGRLSSDYDGRLKIRKNAPTVVGEKRKRGDMTGVPNKRPAIEGRNFKPLRTRRAPPMLEGMDTDTEPAHSCAILSLAVQVMQRCHLKRT</sequence>
<evidence type="ECO:0000313" key="2">
    <source>
        <dbReference type="EMBL" id="QRC91345.1"/>
    </source>
</evidence>
<feature type="region of interest" description="Disordered" evidence="1">
    <location>
        <begin position="86"/>
        <end position="140"/>
    </location>
</feature>
<protein>
    <submittedName>
        <fullName evidence="2">Uncharacterized protein</fullName>
    </submittedName>
</protein>
<feature type="compositionally biased region" description="Basic and acidic residues" evidence="1">
    <location>
        <begin position="353"/>
        <end position="376"/>
    </location>
</feature>
<proteinExistence type="predicted"/>
<keyword evidence="3" id="KW-1185">Reference proteome</keyword>
<reference evidence="3" key="1">
    <citation type="journal article" date="2021" name="BMC Genomics">
        <title>Chromosome-level genome assembly and manually-curated proteome of model necrotroph Parastagonospora nodorum Sn15 reveals a genome-wide trove of candidate effector homologs, and redundancy of virulence-related functions within an accessory chromosome.</title>
        <authorList>
            <person name="Bertazzoni S."/>
            <person name="Jones D.A.B."/>
            <person name="Phan H.T."/>
            <person name="Tan K.-C."/>
            <person name="Hane J.K."/>
        </authorList>
    </citation>
    <scope>NUCLEOTIDE SEQUENCE [LARGE SCALE GENOMIC DNA]</scope>
    <source>
        <strain evidence="3">SN15 / ATCC MYA-4574 / FGSC 10173)</strain>
    </source>
</reference>
<evidence type="ECO:0000313" key="3">
    <source>
        <dbReference type="Proteomes" id="UP000663193"/>
    </source>
</evidence>
<name>A0A7U2EQS0_PHANO</name>
<dbReference type="OrthoDB" id="10373361at2759"/>
<feature type="compositionally biased region" description="Polar residues" evidence="1">
    <location>
        <begin position="169"/>
        <end position="197"/>
    </location>
</feature>
<dbReference type="AlphaFoldDB" id="A0A7U2EQS0"/>
<feature type="region of interest" description="Disordered" evidence="1">
    <location>
        <begin position="1"/>
        <end position="20"/>
    </location>
</feature>
<dbReference type="Proteomes" id="UP000663193">
    <property type="component" value="Chromosome 1"/>
</dbReference>
<feature type="region of interest" description="Disordered" evidence="1">
    <location>
        <begin position="345"/>
        <end position="433"/>
    </location>
</feature>